<dbReference type="Pfam" id="PF00172">
    <property type="entry name" value="Zn_clus"/>
    <property type="match status" value="1"/>
</dbReference>
<evidence type="ECO:0000313" key="7">
    <source>
        <dbReference type="Proteomes" id="UP000039046"/>
    </source>
</evidence>
<protein>
    <recommendedName>
        <fullName evidence="5">Zn(2)-C6 fungal-type domain-containing protein</fullName>
    </recommendedName>
</protein>
<reference evidence="6 7" key="1">
    <citation type="journal article" date="2015" name="Genome Announc.">
        <title>Draft Genome Sequence and Gene Annotation of the Entomopathogenic Fungus Verticillium hemipterigenum.</title>
        <authorList>
            <person name="Horn F."/>
            <person name="Habel A."/>
            <person name="Scharf D.H."/>
            <person name="Dworschak J."/>
            <person name="Brakhage A.A."/>
            <person name="Guthke R."/>
            <person name="Hertweck C."/>
            <person name="Linde J."/>
        </authorList>
    </citation>
    <scope>NUCLEOTIDE SEQUENCE [LARGE SCALE GENOMIC DNA]</scope>
</reference>
<dbReference type="InterPro" id="IPR050613">
    <property type="entry name" value="Sec_Metabolite_Reg"/>
</dbReference>
<dbReference type="HOGENOM" id="CLU_004083_5_2_1"/>
<evidence type="ECO:0000256" key="2">
    <source>
        <dbReference type="ARBA" id="ARBA00022723"/>
    </source>
</evidence>
<keyword evidence="3" id="KW-0539">Nucleus</keyword>
<dbReference type="OrthoDB" id="2269373at2759"/>
<dbReference type="GO" id="GO:0005634">
    <property type="term" value="C:nucleus"/>
    <property type="evidence" value="ECO:0007669"/>
    <property type="project" value="UniProtKB-SubCell"/>
</dbReference>
<dbReference type="STRING" id="1531966.A0A0A1TE30"/>
<dbReference type="AlphaFoldDB" id="A0A0A1TE30"/>
<dbReference type="Gene3D" id="4.10.240.10">
    <property type="entry name" value="Zn(2)-C6 fungal-type DNA-binding domain"/>
    <property type="match status" value="1"/>
</dbReference>
<dbReference type="GO" id="GO:0003677">
    <property type="term" value="F:DNA binding"/>
    <property type="evidence" value="ECO:0007669"/>
    <property type="project" value="InterPro"/>
</dbReference>
<sequence>MSSSGGTPLAAHKHIRVLACVLCQHRKIKCDRNTPCSNCVKANVTCTPSVPAPARKRRRPNQDLQERLARCEKLLQQYAAGGSPLDPMAAISPDTLTTTTKSESTDRTLGAGSENSLAWKKAGRMIQEEGGARFMDSEIWATLSEELQGMRTLMDEESEDASIRSPDESTPENQSDLLLAGDVSRISIDDLIPDAVHVFRLWQIFLDRVNPLTKLIHVPTIQPYVVEITSNPSNVPLNYQALLFAIMGMATVSLTQSESIQLLGLTRERAIQNFNSATRTALVRQNFLKNFSMPSLQALILFIHSIESRYNRHSAWVLSGIIVRIAIKMGYHRDGEELKLNPFETEMRRRIWWGLIMYDGKLAQLSGLTNAFITMQWDTKQPLNINDSDLFPSATEPVKARDGPTEMIWYLMIIECFKFGQKIDASESGHAFEAAVLGQGMEGDHWKETHACVLQKARVYLDELIDNLIDVESKYCDPSAGNVHIAALTIRPRVSNHLTALLTPIHEQEEWGSEIFGPKDVMFKFILMANENRANAFDQMTKSGFLWYVRLHFQDELFAILTAQLTTRTKGSLVERAWKVIERTYRDYAELFDMTEKAYLSQAQLSLRAWGVRERVYREEGFPLDTPSYIVRLRDMVPTPEPTPAAMPVSEPAQSKAATPSNIPYTQALQYPQTGIMNMNAYTGGYLDTSSMNWDMLGDMMVNENDQFSSTIFGPYNGGTNDGHNPHMNIM</sequence>
<proteinExistence type="predicted"/>
<accession>A0A0A1TE30</accession>
<organism evidence="6 7">
    <name type="scientific">[Torrubiella] hemipterigena</name>
    <dbReference type="NCBI Taxonomy" id="1531966"/>
    <lineage>
        <taxon>Eukaryota</taxon>
        <taxon>Fungi</taxon>
        <taxon>Dikarya</taxon>
        <taxon>Ascomycota</taxon>
        <taxon>Pezizomycotina</taxon>
        <taxon>Sordariomycetes</taxon>
        <taxon>Hypocreomycetidae</taxon>
        <taxon>Hypocreales</taxon>
        <taxon>Clavicipitaceae</taxon>
        <taxon>Clavicipitaceae incertae sedis</taxon>
        <taxon>'Torrubiella' clade</taxon>
    </lineage>
</organism>
<evidence type="ECO:0000313" key="6">
    <source>
        <dbReference type="EMBL" id="CEJ93019.1"/>
    </source>
</evidence>
<dbReference type="CDD" id="cd12148">
    <property type="entry name" value="fungal_TF_MHR"/>
    <property type="match status" value="1"/>
</dbReference>
<name>A0A0A1TE30_9HYPO</name>
<gene>
    <name evidence="6" type="ORF">VHEMI08639</name>
</gene>
<keyword evidence="2" id="KW-0479">Metal-binding</keyword>
<dbReference type="InterPro" id="IPR036864">
    <property type="entry name" value="Zn2-C6_fun-type_DNA-bd_sf"/>
</dbReference>
<feature type="domain" description="Zn(2)-C6 fungal-type" evidence="5">
    <location>
        <begin position="19"/>
        <end position="47"/>
    </location>
</feature>
<keyword evidence="7" id="KW-1185">Reference proteome</keyword>
<evidence type="ECO:0000256" key="1">
    <source>
        <dbReference type="ARBA" id="ARBA00004123"/>
    </source>
</evidence>
<evidence type="ECO:0000259" key="5">
    <source>
        <dbReference type="PROSITE" id="PS50048"/>
    </source>
</evidence>
<dbReference type="SUPFAM" id="SSF57701">
    <property type="entry name" value="Zn2/Cys6 DNA-binding domain"/>
    <property type="match status" value="1"/>
</dbReference>
<dbReference type="Proteomes" id="UP000039046">
    <property type="component" value="Unassembled WGS sequence"/>
</dbReference>
<dbReference type="SMART" id="SM00066">
    <property type="entry name" value="GAL4"/>
    <property type="match status" value="1"/>
</dbReference>
<evidence type="ECO:0000256" key="3">
    <source>
        <dbReference type="ARBA" id="ARBA00023242"/>
    </source>
</evidence>
<dbReference type="Pfam" id="PF04082">
    <property type="entry name" value="Fungal_trans"/>
    <property type="match status" value="1"/>
</dbReference>
<dbReference type="InterPro" id="IPR007219">
    <property type="entry name" value="XnlR_reg_dom"/>
</dbReference>
<comment type="subcellular location">
    <subcellularLocation>
        <location evidence="1">Nucleus</location>
    </subcellularLocation>
</comment>
<evidence type="ECO:0000256" key="4">
    <source>
        <dbReference type="SAM" id="MobiDB-lite"/>
    </source>
</evidence>
<dbReference type="GO" id="GO:0000981">
    <property type="term" value="F:DNA-binding transcription factor activity, RNA polymerase II-specific"/>
    <property type="evidence" value="ECO:0007669"/>
    <property type="project" value="InterPro"/>
</dbReference>
<dbReference type="EMBL" id="CDHN01000005">
    <property type="protein sequence ID" value="CEJ93019.1"/>
    <property type="molecule type" value="Genomic_DNA"/>
</dbReference>
<dbReference type="PANTHER" id="PTHR31001:SF85">
    <property type="entry name" value="ZN(II)2CYS6 TRANSCRIPTION FACTOR (EUROFUNG)"/>
    <property type="match status" value="1"/>
</dbReference>
<dbReference type="PANTHER" id="PTHR31001">
    <property type="entry name" value="UNCHARACTERIZED TRANSCRIPTIONAL REGULATORY PROTEIN"/>
    <property type="match status" value="1"/>
</dbReference>
<dbReference type="SMART" id="SM00906">
    <property type="entry name" value="Fungal_trans"/>
    <property type="match status" value="1"/>
</dbReference>
<dbReference type="InterPro" id="IPR001138">
    <property type="entry name" value="Zn2Cys6_DnaBD"/>
</dbReference>
<dbReference type="CDD" id="cd00067">
    <property type="entry name" value="GAL4"/>
    <property type="match status" value="1"/>
</dbReference>
<feature type="region of interest" description="Disordered" evidence="4">
    <location>
        <begin position="155"/>
        <end position="174"/>
    </location>
</feature>
<dbReference type="GO" id="GO:0006351">
    <property type="term" value="P:DNA-templated transcription"/>
    <property type="evidence" value="ECO:0007669"/>
    <property type="project" value="InterPro"/>
</dbReference>
<dbReference type="GO" id="GO:0008270">
    <property type="term" value="F:zinc ion binding"/>
    <property type="evidence" value="ECO:0007669"/>
    <property type="project" value="InterPro"/>
</dbReference>
<dbReference type="PROSITE" id="PS50048">
    <property type="entry name" value="ZN2_CY6_FUNGAL_2"/>
    <property type="match status" value="1"/>
</dbReference>